<accession>A0A495JBR4</accession>
<evidence type="ECO:0000256" key="2">
    <source>
        <dbReference type="ARBA" id="ARBA00012106"/>
    </source>
</evidence>
<evidence type="ECO:0000259" key="10">
    <source>
        <dbReference type="Pfam" id="PF00296"/>
    </source>
</evidence>
<dbReference type="PRINTS" id="PR00089">
    <property type="entry name" value="LUCIFERASE"/>
</dbReference>
<feature type="region of interest" description="Disordered" evidence="9">
    <location>
        <begin position="338"/>
        <end position="361"/>
    </location>
</feature>
<evidence type="ECO:0000256" key="1">
    <source>
        <dbReference type="ARBA" id="ARBA00011870"/>
    </source>
</evidence>
<evidence type="ECO:0000256" key="9">
    <source>
        <dbReference type="SAM" id="MobiDB-lite"/>
    </source>
</evidence>
<reference evidence="11 12" key="1">
    <citation type="submission" date="2018-10" db="EMBL/GenBank/DDBJ databases">
        <title>Sequencing the genomes of 1000 actinobacteria strains.</title>
        <authorList>
            <person name="Klenk H.-P."/>
        </authorList>
    </citation>
    <scope>NUCLEOTIDE SEQUENCE [LARGE SCALE GENOMIC DNA]</scope>
    <source>
        <strain evidence="11 12">DSM 45175</strain>
    </source>
</reference>
<evidence type="ECO:0000256" key="5">
    <source>
        <dbReference type="ARBA" id="ARBA00023033"/>
    </source>
</evidence>
<evidence type="ECO:0000313" key="11">
    <source>
        <dbReference type="EMBL" id="RKR86357.1"/>
    </source>
</evidence>
<dbReference type="PANTHER" id="PTHR30137:SF8">
    <property type="entry name" value="BLR5498 PROTEIN"/>
    <property type="match status" value="1"/>
</dbReference>
<dbReference type="GO" id="GO:0047646">
    <property type="term" value="F:alkanal monooxygenase (FMN-linked) activity"/>
    <property type="evidence" value="ECO:0007669"/>
    <property type="project" value="UniProtKB-EC"/>
</dbReference>
<name>A0A495JBR4_9ACTN</name>
<sequence>MSPPQAHLFLLAGQYPDTTHAQTLDAARRYALAAETANYAGVWIAEHHFISYGICPSALTFAAHLLGATSRITVGTAACVLSNRHPVALAEEAVLLDELGGGRFALGVGRGGPWVDLEVFGTGLDRYTNGFAESVDLLVAWLSGAEEVAGTGRFPFRPVRVVPRPRRPVPTWIAATSAHTVDLAARHGLPLLLGLHADNTEKVELLGRYARVAEEHGHDPSTVEHASAHLAYVADTDHDARTAVRTHLPALLRGVDEYVRIDGRPTGGRDHHRYVERLLQIHPVGAAAYCRERLTEAAATTGVRHLLLMVEAGGGRSATLENIDRLAAQVLTDTVPDQVTPVPRSATGSSRSRVAENSRAD</sequence>
<dbReference type="Gene3D" id="3.20.20.30">
    <property type="entry name" value="Luciferase-like domain"/>
    <property type="match status" value="1"/>
</dbReference>
<keyword evidence="5 11" id="KW-0503">Monooxygenase</keyword>
<evidence type="ECO:0000256" key="3">
    <source>
        <dbReference type="ARBA" id="ARBA00022630"/>
    </source>
</evidence>
<dbReference type="PANTHER" id="PTHR30137">
    <property type="entry name" value="LUCIFERASE-LIKE MONOOXYGENASE"/>
    <property type="match status" value="1"/>
</dbReference>
<dbReference type="InterPro" id="IPR036661">
    <property type="entry name" value="Luciferase-like_sf"/>
</dbReference>
<evidence type="ECO:0000256" key="8">
    <source>
        <dbReference type="ARBA" id="ARBA00048737"/>
    </source>
</evidence>
<dbReference type="RefSeq" id="WP_121154312.1">
    <property type="nucleotide sequence ID" value="NZ_RBKT01000001.1"/>
</dbReference>
<proteinExistence type="predicted"/>
<dbReference type="SUPFAM" id="SSF51679">
    <property type="entry name" value="Bacterial luciferase-like"/>
    <property type="match status" value="1"/>
</dbReference>
<comment type="subunit">
    <text evidence="1">Heterodimer of an alpha and a beta chain.</text>
</comment>
<keyword evidence="7" id="KW-0599">Photoprotein</keyword>
<dbReference type="Pfam" id="PF00296">
    <property type="entry name" value="Bac_luciferase"/>
    <property type="match status" value="1"/>
</dbReference>
<protein>
    <recommendedName>
        <fullName evidence="2">bacterial luciferase</fullName>
        <ecNumber evidence="2">1.14.14.3</ecNumber>
    </recommendedName>
</protein>
<evidence type="ECO:0000256" key="4">
    <source>
        <dbReference type="ARBA" id="ARBA00023002"/>
    </source>
</evidence>
<dbReference type="InterPro" id="IPR002103">
    <property type="entry name" value="Luciferase_bac/NFP"/>
</dbReference>
<dbReference type="InterPro" id="IPR050766">
    <property type="entry name" value="Bact_Lucif_Oxidored"/>
</dbReference>
<keyword evidence="3" id="KW-0285">Flavoprotein</keyword>
<gene>
    <name evidence="11" type="ORF">BDK92_0581</name>
</gene>
<keyword evidence="6" id="KW-0455">Luminescence</keyword>
<keyword evidence="12" id="KW-1185">Reference proteome</keyword>
<keyword evidence="4" id="KW-0560">Oxidoreductase</keyword>
<dbReference type="Proteomes" id="UP000277671">
    <property type="component" value="Unassembled WGS sequence"/>
</dbReference>
<dbReference type="AlphaFoldDB" id="A0A495JBR4"/>
<organism evidence="11 12">
    <name type="scientific">Micromonospora pisi</name>
    <dbReference type="NCBI Taxonomy" id="589240"/>
    <lineage>
        <taxon>Bacteria</taxon>
        <taxon>Bacillati</taxon>
        <taxon>Actinomycetota</taxon>
        <taxon>Actinomycetes</taxon>
        <taxon>Micromonosporales</taxon>
        <taxon>Micromonosporaceae</taxon>
        <taxon>Micromonospora</taxon>
    </lineage>
</organism>
<dbReference type="GO" id="GO:0008218">
    <property type="term" value="P:bioluminescence"/>
    <property type="evidence" value="ECO:0007669"/>
    <property type="project" value="UniProtKB-KW"/>
</dbReference>
<evidence type="ECO:0000313" key="12">
    <source>
        <dbReference type="Proteomes" id="UP000277671"/>
    </source>
</evidence>
<comment type="catalytic activity">
    <reaction evidence="8">
        <text>a long-chain fatty aldehyde + FMNH2 + O2 = a long-chain fatty acid + hnu + FMN + H2O + 2 H(+)</text>
        <dbReference type="Rhea" id="RHEA:17181"/>
        <dbReference type="ChEBI" id="CHEBI:15377"/>
        <dbReference type="ChEBI" id="CHEBI:15378"/>
        <dbReference type="ChEBI" id="CHEBI:15379"/>
        <dbReference type="ChEBI" id="CHEBI:17176"/>
        <dbReference type="ChEBI" id="CHEBI:30212"/>
        <dbReference type="ChEBI" id="CHEBI:57560"/>
        <dbReference type="ChEBI" id="CHEBI:57618"/>
        <dbReference type="ChEBI" id="CHEBI:58210"/>
        <dbReference type="EC" id="1.14.14.3"/>
    </reaction>
</comment>
<dbReference type="EMBL" id="RBKT01000001">
    <property type="protein sequence ID" value="RKR86357.1"/>
    <property type="molecule type" value="Genomic_DNA"/>
</dbReference>
<evidence type="ECO:0000256" key="7">
    <source>
        <dbReference type="ARBA" id="ARBA00023262"/>
    </source>
</evidence>
<dbReference type="GO" id="GO:0005829">
    <property type="term" value="C:cytosol"/>
    <property type="evidence" value="ECO:0007669"/>
    <property type="project" value="TreeGrafter"/>
</dbReference>
<evidence type="ECO:0000256" key="6">
    <source>
        <dbReference type="ARBA" id="ARBA00023223"/>
    </source>
</evidence>
<comment type="caution">
    <text evidence="11">The sequence shown here is derived from an EMBL/GenBank/DDBJ whole genome shotgun (WGS) entry which is preliminary data.</text>
</comment>
<dbReference type="OrthoDB" id="7903015at2"/>
<dbReference type="EC" id="1.14.14.3" evidence="2"/>
<feature type="domain" description="Luciferase-like" evidence="10">
    <location>
        <begin position="7"/>
        <end position="304"/>
    </location>
</feature>
<dbReference type="InterPro" id="IPR011251">
    <property type="entry name" value="Luciferase-like_dom"/>
</dbReference>